<dbReference type="PANTHER" id="PTHR36510:SF1">
    <property type="entry name" value="GLUTAMATE--CYSTEINE LIGASE 2-RELATED"/>
    <property type="match status" value="1"/>
</dbReference>
<dbReference type="RefSeq" id="WP_063018185.1">
    <property type="nucleotide sequence ID" value="NZ_JBEYBM010000001.1"/>
</dbReference>
<feature type="compositionally biased region" description="Basic and acidic residues" evidence="6">
    <location>
        <begin position="377"/>
        <end position="386"/>
    </location>
</feature>
<keyword evidence="2 5" id="KW-0547">Nucleotide-binding</keyword>
<evidence type="ECO:0000256" key="1">
    <source>
        <dbReference type="ARBA" id="ARBA00022598"/>
    </source>
</evidence>
<protein>
    <recommendedName>
        <fullName evidence="5">Putative glutamate--cysteine ligase 2</fullName>
        <ecNumber evidence="5">6.3.2.2</ecNumber>
    </recommendedName>
    <alternativeName>
        <fullName evidence="5">Gamma-glutamylcysteine synthetase 2</fullName>
        <shortName evidence="5">GCS 2</shortName>
        <shortName evidence="5">Gamma-GCS 2</shortName>
    </alternativeName>
</protein>
<dbReference type="HAMAP" id="MF_01609">
    <property type="entry name" value="Glu_cys_ligase_2"/>
    <property type="match status" value="1"/>
</dbReference>
<organism evidence="7 8">
    <name type="scientific">Nocardia niwae</name>
    <dbReference type="NCBI Taxonomy" id="626084"/>
    <lineage>
        <taxon>Bacteria</taxon>
        <taxon>Bacillati</taxon>
        <taxon>Actinomycetota</taxon>
        <taxon>Actinomycetes</taxon>
        <taxon>Mycobacteriales</taxon>
        <taxon>Nocardiaceae</taxon>
        <taxon>Nocardia</taxon>
    </lineage>
</organism>
<evidence type="ECO:0000256" key="5">
    <source>
        <dbReference type="HAMAP-Rule" id="MF_01609"/>
    </source>
</evidence>
<dbReference type="GO" id="GO:0016874">
    <property type="term" value="F:ligase activity"/>
    <property type="evidence" value="ECO:0007669"/>
    <property type="project" value="UniProtKB-KW"/>
</dbReference>
<comment type="catalytic activity">
    <reaction evidence="4 5">
        <text>L-cysteine + L-glutamate + ATP = gamma-L-glutamyl-L-cysteine + ADP + phosphate + H(+)</text>
        <dbReference type="Rhea" id="RHEA:13285"/>
        <dbReference type="ChEBI" id="CHEBI:15378"/>
        <dbReference type="ChEBI" id="CHEBI:29985"/>
        <dbReference type="ChEBI" id="CHEBI:30616"/>
        <dbReference type="ChEBI" id="CHEBI:35235"/>
        <dbReference type="ChEBI" id="CHEBI:43474"/>
        <dbReference type="ChEBI" id="CHEBI:58173"/>
        <dbReference type="ChEBI" id="CHEBI:456216"/>
        <dbReference type="EC" id="6.3.2.2"/>
    </reaction>
</comment>
<dbReference type="Gene3D" id="3.30.590.20">
    <property type="match status" value="1"/>
</dbReference>
<sequence>MDDGLLTVGVEEEFLLVDPRTGEPLARNVDVARTAEEIGIDLQLELTRCQVETSTAVHTEIGALHRQLRELRRGIAACAERNDARLLAVGIPPTVPHDFPVTDTPRYQRIAENFGMLAHEQGLSGCHVHVGIPDQETAIQVSNHLRPWLPQLLAMTANSAIYRGSETGFASWRSILWRRWPSAGPPPYFESARDYEAMVAMMLNSGSILDKQMVYWDVRPSVSFPTVEIRVSDIPATVEETALLAALVRAIVVMARKSLTAGQLAPPVPAEVLRAAYWKAARSGLAGDGVDPHDGNVTPMRDLLFRLIEHVEPALDEAGDRRFVDEAFARLLARGNGAHRQIAALRARGEIDDVVEAVARATLEGCGQPRTRGSVRSAERDDSQSR</sequence>
<feature type="region of interest" description="Disordered" evidence="6">
    <location>
        <begin position="367"/>
        <end position="386"/>
    </location>
</feature>
<evidence type="ECO:0000256" key="6">
    <source>
        <dbReference type="SAM" id="MobiDB-lite"/>
    </source>
</evidence>
<reference evidence="7 8" key="1">
    <citation type="submission" date="2024-06" db="EMBL/GenBank/DDBJ databases">
        <title>The Natural Products Discovery Center: Release of the First 8490 Sequenced Strains for Exploring Actinobacteria Biosynthetic Diversity.</title>
        <authorList>
            <person name="Kalkreuter E."/>
            <person name="Kautsar S.A."/>
            <person name="Yang D."/>
            <person name="Bader C.D."/>
            <person name="Teijaro C.N."/>
            <person name="Fluegel L."/>
            <person name="Davis C.M."/>
            <person name="Simpson J.R."/>
            <person name="Lauterbach L."/>
            <person name="Steele A.D."/>
            <person name="Gui C."/>
            <person name="Meng S."/>
            <person name="Li G."/>
            <person name="Viehrig K."/>
            <person name="Ye F."/>
            <person name="Su P."/>
            <person name="Kiefer A.F."/>
            <person name="Nichols A."/>
            <person name="Cepeda A.J."/>
            <person name="Yan W."/>
            <person name="Fan B."/>
            <person name="Jiang Y."/>
            <person name="Adhikari A."/>
            <person name="Zheng C.-J."/>
            <person name="Schuster L."/>
            <person name="Cowan T.M."/>
            <person name="Smanski M.J."/>
            <person name="Chevrette M.G."/>
            <person name="De Carvalho L.P.S."/>
            <person name="Shen B."/>
        </authorList>
    </citation>
    <scope>NUCLEOTIDE SEQUENCE [LARGE SCALE GENOMIC DNA]</scope>
    <source>
        <strain evidence="7 8">NPDC019434</strain>
    </source>
</reference>
<dbReference type="PANTHER" id="PTHR36510">
    <property type="entry name" value="GLUTAMATE--CYSTEINE LIGASE 2-RELATED"/>
    <property type="match status" value="1"/>
</dbReference>
<dbReference type="EC" id="6.3.2.2" evidence="5"/>
<evidence type="ECO:0000313" key="8">
    <source>
        <dbReference type="Proteomes" id="UP001550535"/>
    </source>
</evidence>
<evidence type="ECO:0000256" key="4">
    <source>
        <dbReference type="ARBA" id="ARBA00048819"/>
    </source>
</evidence>
<comment type="function">
    <text evidence="5">ATP-dependent carboxylate-amine ligase which exhibits weak glutamate--cysteine ligase activity.</text>
</comment>
<dbReference type="SUPFAM" id="SSF55931">
    <property type="entry name" value="Glutamine synthetase/guanido kinase"/>
    <property type="match status" value="1"/>
</dbReference>
<dbReference type="InterPro" id="IPR014746">
    <property type="entry name" value="Gln_synth/guanido_kin_cat_dom"/>
</dbReference>
<evidence type="ECO:0000256" key="3">
    <source>
        <dbReference type="ARBA" id="ARBA00022840"/>
    </source>
</evidence>
<dbReference type="InterPro" id="IPR050141">
    <property type="entry name" value="GCL_type2/YbdK_subfam"/>
</dbReference>
<dbReference type="NCBIfam" id="NF010041">
    <property type="entry name" value="PRK13517.1-1"/>
    <property type="match status" value="1"/>
</dbReference>
<accession>A0ABV2X628</accession>
<comment type="caution">
    <text evidence="7">The sequence shown here is derived from an EMBL/GenBank/DDBJ whole genome shotgun (WGS) entry which is preliminary data.</text>
</comment>
<keyword evidence="3 5" id="KW-0067">ATP-binding</keyword>
<keyword evidence="8" id="KW-1185">Reference proteome</keyword>
<dbReference type="Proteomes" id="UP001550535">
    <property type="component" value="Unassembled WGS sequence"/>
</dbReference>
<dbReference type="Pfam" id="PF04107">
    <property type="entry name" value="GCS2"/>
    <property type="match status" value="1"/>
</dbReference>
<dbReference type="NCBIfam" id="TIGR02050">
    <property type="entry name" value="gshA_cyan_rel"/>
    <property type="match status" value="1"/>
</dbReference>
<dbReference type="InterPro" id="IPR011793">
    <property type="entry name" value="YbdK"/>
</dbReference>
<proteinExistence type="inferred from homology"/>
<gene>
    <name evidence="7" type="ORF">ABZ507_05610</name>
</gene>
<evidence type="ECO:0000313" key="7">
    <source>
        <dbReference type="EMBL" id="MEU2121294.1"/>
    </source>
</evidence>
<name>A0ABV2X628_9NOCA</name>
<comment type="similarity">
    <text evidence="5">Belongs to the glutamate--cysteine ligase type 2 family. YbdK subfamily.</text>
</comment>
<keyword evidence="1 5" id="KW-0436">Ligase</keyword>
<dbReference type="InterPro" id="IPR006336">
    <property type="entry name" value="GCS2"/>
</dbReference>
<dbReference type="EMBL" id="JBEYBR010000009">
    <property type="protein sequence ID" value="MEU2121294.1"/>
    <property type="molecule type" value="Genomic_DNA"/>
</dbReference>
<evidence type="ECO:0000256" key="2">
    <source>
        <dbReference type="ARBA" id="ARBA00022741"/>
    </source>
</evidence>